<feature type="compositionally biased region" description="Low complexity" evidence="1">
    <location>
        <begin position="30"/>
        <end position="39"/>
    </location>
</feature>
<organism evidence="4 5">
    <name type="scientific">Streptomyces albiflavescens</name>
    <dbReference type="NCBI Taxonomy" id="1623582"/>
    <lineage>
        <taxon>Bacteria</taxon>
        <taxon>Bacillati</taxon>
        <taxon>Actinomycetota</taxon>
        <taxon>Actinomycetes</taxon>
        <taxon>Kitasatosporales</taxon>
        <taxon>Streptomycetaceae</taxon>
        <taxon>Streptomyces</taxon>
    </lineage>
</organism>
<gene>
    <name evidence="4" type="ORF">GCM10011579_050000</name>
</gene>
<keyword evidence="2" id="KW-0472">Membrane</keyword>
<dbReference type="EMBL" id="BMMM01000009">
    <property type="protein sequence ID" value="GGN72617.1"/>
    <property type="molecule type" value="Genomic_DNA"/>
</dbReference>
<feature type="domain" description="DUF7144" evidence="3">
    <location>
        <begin position="60"/>
        <end position="172"/>
    </location>
</feature>
<dbReference type="AlphaFoldDB" id="A0A917Y6G9"/>
<keyword evidence="2" id="KW-1133">Transmembrane helix</keyword>
<sequence>MNQDASQPSGTPPGTGTGAQPTGEGRPVWGEQGQQAGKATGAGGPGAPPSARSAWATGGVTFAGVLLLVNGILNVLQGIAGIAKDEVYALVDDYIYRINLTGWGWILVVLGVVLAVTGAFILKGAEWARLTGIVLASLSIIAQFMFLPYAALWGLIMIALDFFVIWALAVYKPDAAQA</sequence>
<keyword evidence="2" id="KW-0812">Transmembrane</keyword>
<reference evidence="4 5" key="1">
    <citation type="journal article" date="2014" name="Int. J. Syst. Evol. Microbiol.">
        <title>Complete genome sequence of Corynebacterium casei LMG S-19264T (=DSM 44701T), isolated from a smear-ripened cheese.</title>
        <authorList>
            <consortium name="US DOE Joint Genome Institute (JGI-PGF)"/>
            <person name="Walter F."/>
            <person name="Albersmeier A."/>
            <person name="Kalinowski J."/>
            <person name="Ruckert C."/>
        </authorList>
    </citation>
    <scope>NUCLEOTIDE SEQUENCE [LARGE SCALE GENOMIC DNA]</scope>
    <source>
        <strain evidence="4 5">CGMCC 4.7111</strain>
    </source>
</reference>
<comment type="caution">
    <text evidence="4">The sequence shown here is derived from an EMBL/GenBank/DDBJ whole genome shotgun (WGS) entry which is preliminary data.</text>
</comment>
<feature type="compositionally biased region" description="Low complexity" evidence="1">
    <location>
        <begin position="1"/>
        <end position="23"/>
    </location>
</feature>
<proteinExistence type="predicted"/>
<dbReference type="RefSeq" id="WP_189188299.1">
    <property type="nucleotide sequence ID" value="NZ_BMMM01000009.1"/>
</dbReference>
<keyword evidence="5" id="KW-1185">Reference proteome</keyword>
<dbReference type="InterPro" id="IPR055568">
    <property type="entry name" value="DUF7144"/>
</dbReference>
<feature type="region of interest" description="Disordered" evidence="1">
    <location>
        <begin position="1"/>
        <end position="51"/>
    </location>
</feature>
<feature type="transmembrane region" description="Helical" evidence="2">
    <location>
        <begin position="103"/>
        <end position="122"/>
    </location>
</feature>
<evidence type="ECO:0000256" key="2">
    <source>
        <dbReference type="SAM" id="Phobius"/>
    </source>
</evidence>
<evidence type="ECO:0000259" key="3">
    <source>
        <dbReference type="Pfam" id="PF23636"/>
    </source>
</evidence>
<evidence type="ECO:0000256" key="1">
    <source>
        <dbReference type="SAM" id="MobiDB-lite"/>
    </source>
</evidence>
<dbReference type="Pfam" id="PF23636">
    <property type="entry name" value="DUF7144"/>
    <property type="match status" value="1"/>
</dbReference>
<feature type="transmembrane region" description="Helical" evidence="2">
    <location>
        <begin position="127"/>
        <end position="146"/>
    </location>
</feature>
<accession>A0A917Y6G9</accession>
<evidence type="ECO:0000313" key="5">
    <source>
        <dbReference type="Proteomes" id="UP000600365"/>
    </source>
</evidence>
<protein>
    <recommendedName>
        <fullName evidence="3">DUF7144 domain-containing protein</fullName>
    </recommendedName>
</protein>
<feature type="transmembrane region" description="Helical" evidence="2">
    <location>
        <begin position="60"/>
        <end position="83"/>
    </location>
</feature>
<evidence type="ECO:0000313" key="4">
    <source>
        <dbReference type="EMBL" id="GGN72617.1"/>
    </source>
</evidence>
<dbReference type="Proteomes" id="UP000600365">
    <property type="component" value="Unassembled WGS sequence"/>
</dbReference>
<name>A0A917Y6G9_9ACTN</name>
<feature type="transmembrane region" description="Helical" evidence="2">
    <location>
        <begin position="152"/>
        <end position="171"/>
    </location>
</feature>